<feature type="transmembrane region" description="Helical" evidence="1">
    <location>
        <begin position="122"/>
        <end position="139"/>
    </location>
</feature>
<dbReference type="EMBL" id="BLAN01000099">
    <property type="protein sequence ID" value="GET08881.1"/>
    <property type="molecule type" value="Genomic_DNA"/>
</dbReference>
<comment type="caution">
    <text evidence="3">The sequence shown here is derived from an EMBL/GenBank/DDBJ whole genome shotgun (WGS) entry which is preliminary data.</text>
</comment>
<evidence type="ECO:0000259" key="2">
    <source>
        <dbReference type="Pfam" id="PF00884"/>
    </source>
</evidence>
<evidence type="ECO:0000313" key="3">
    <source>
        <dbReference type="EMBL" id="GET08881.1"/>
    </source>
</evidence>
<evidence type="ECO:0000256" key="1">
    <source>
        <dbReference type="SAM" id="Phobius"/>
    </source>
</evidence>
<feature type="transmembrane region" description="Helical" evidence="1">
    <location>
        <begin position="320"/>
        <end position="338"/>
    </location>
</feature>
<feature type="transmembrane region" description="Helical" evidence="1">
    <location>
        <begin position="515"/>
        <end position="535"/>
    </location>
</feature>
<gene>
    <name evidence="3" type="ORF">SY111_15050</name>
</gene>
<dbReference type="InterPro" id="IPR000917">
    <property type="entry name" value="Sulfatase_N"/>
</dbReference>
<dbReference type="SUPFAM" id="SSF53649">
    <property type="entry name" value="Alkaline phosphatase-like"/>
    <property type="match status" value="1"/>
</dbReference>
<dbReference type="Proteomes" id="UP000494178">
    <property type="component" value="Unassembled WGS sequence"/>
</dbReference>
<dbReference type="Pfam" id="PF00884">
    <property type="entry name" value="Sulfatase"/>
    <property type="match status" value="1"/>
</dbReference>
<dbReference type="InterPro" id="IPR017850">
    <property type="entry name" value="Alkaline_phosphatase_core_sf"/>
</dbReference>
<keyword evidence="1" id="KW-0472">Membrane</keyword>
<feature type="transmembrane region" description="Helical" evidence="1">
    <location>
        <begin position="368"/>
        <end position="390"/>
    </location>
</feature>
<dbReference type="RefSeq" id="WP_172586228.1">
    <property type="nucleotide sequence ID" value="NZ_BLAN01000099.1"/>
</dbReference>
<proteinExistence type="predicted"/>
<feature type="transmembrane region" description="Helical" evidence="1">
    <location>
        <begin position="402"/>
        <end position="428"/>
    </location>
</feature>
<feature type="transmembrane region" description="Helical" evidence="1">
    <location>
        <begin position="203"/>
        <end position="222"/>
    </location>
</feature>
<feature type="transmembrane region" description="Helical" evidence="1">
    <location>
        <begin position="171"/>
        <end position="191"/>
    </location>
</feature>
<protein>
    <recommendedName>
        <fullName evidence="2">Sulfatase N-terminal domain-containing protein</fullName>
    </recommendedName>
</protein>
<feature type="domain" description="Sulfatase N-terminal" evidence="2">
    <location>
        <begin position="612"/>
        <end position="849"/>
    </location>
</feature>
<dbReference type="Gene3D" id="3.40.720.10">
    <property type="entry name" value="Alkaline Phosphatase, subunit A"/>
    <property type="match status" value="1"/>
</dbReference>
<dbReference type="AlphaFoldDB" id="A0A6F9XUA9"/>
<sequence length="934" mass="104883">MSQKIKLVLSTALVVLLTGLLLFSQQYWQLDLADLNLTKHVTTEYNQLVLFKGVTFLGKTLFLVVLGFLLGNETNLRYVRAIKLWLATVVTSLALQVVALYLNDSFSVSDLYNSLLPVLRNTYPLASGVLIGLCCLKKADEYFLKLSWKQILVIVIIMTGLPTIFGQDPFGIWNGTGLTFGLVMFLVGAVIAKKPVEIKAWPALAISSIAEIFYLLLNYWMPYISHDIHGDYSTAGRFLNNGVLPAVIFAVFMGMAILPYFKEIKQSWRLVLANFAYVGLLLATNGVILAVTKAQLDKKYPNTASLIKVHAAFSQSMHQLGWLIIATLILSALAYLPVNRRLESNWTNFDLVNVLRAVRNWSRKNKRYLWGILGATILSYSSFLFVSPNFKITLNMGPTYSAWHYIFLARPMMIWLNALIIIALWGIIFGLTNRYWVSTLGVAIGMLVLFVTENIKVGIRNEPILPSEIVMLKAINELLHMATTPVLVGGAVGLGLGIGLIVYMERKYPQPGTKWMTRLILIVVSCLFFSSSLLLNHNKGKVHTVSLALGNDPTFYNQLLGAQQNGPLLQFLDNVDTQVMEKPADYSQAKMAELANKYNGVAQKLNQTRTNLTGLTVANFSATLPTPYTQLVPFQKQAWSFNQLFAKSAAIHPYEGVFYSRPTTYKKFGFDRFYHLGSKYKITDQEKIDRSPYLDDKTAFANTLRVLKERGNGQFINLVSMQNHFPYDKGYYDGTKKYRATGLAVTDETTADMITDFATGLSYTDKAVANFIKQIDKLNRPVTIVFYGDHLPGIYSGNNMKKDGVVLHETDYFIYSNKYARKHGAKTKLAKATGLVAPNDFPAMVAEQTNSKVNGYLALLTKVKDELPAMSTNPKLNATNNYNTMVSFVTKQGKILKPNQLTKQQQELYHDYQLVQYDMTAGKQYLLKNKDFSK</sequence>
<feature type="transmembrane region" description="Helical" evidence="1">
    <location>
        <begin position="479"/>
        <end position="503"/>
    </location>
</feature>
<keyword evidence="1" id="KW-0812">Transmembrane</keyword>
<name>A0A6F9XUA9_9LACO</name>
<reference evidence="3" key="1">
    <citation type="submission" date="2019-10" db="EMBL/GenBank/DDBJ databases">
        <title>Lactobacillus agilis SY111 Whole Genome Sequencing Project.</title>
        <authorList>
            <person name="Suzuki S."/>
            <person name="Endo A."/>
            <person name="Maeno S."/>
            <person name="Shiwa Y."/>
            <person name="Matsutani M."/>
            <person name="Kajikawa A."/>
        </authorList>
    </citation>
    <scope>NUCLEOTIDE SEQUENCE</scope>
    <source>
        <strain evidence="3">SY111</strain>
    </source>
</reference>
<keyword evidence="1" id="KW-1133">Transmembrane helix</keyword>
<feature type="transmembrane region" description="Helical" evidence="1">
    <location>
        <begin position="82"/>
        <end position="102"/>
    </location>
</feature>
<dbReference type="CDD" id="cd16015">
    <property type="entry name" value="LTA_synthase"/>
    <property type="match status" value="1"/>
</dbReference>
<feature type="transmembrane region" description="Helical" evidence="1">
    <location>
        <begin position="146"/>
        <end position="165"/>
    </location>
</feature>
<organism evidence="3">
    <name type="scientific">Ligilactobacillus agilis</name>
    <dbReference type="NCBI Taxonomy" id="1601"/>
    <lineage>
        <taxon>Bacteria</taxon>
        <taxon>Bacillati</taxon>
        <taxon>Bacillota</taxon>
        <taxon>Bacilli</taxon>
        <taxon>Lactobacillales</taxon>
        <taxon>Lactobacillaceae</taxon>
        <taxon>Ligilactobacillus</taxon>
    </lineage>
</organism>
<feature type="transmembrane region" description="Helical" evidence="1">
    <location>
        <begin position="242"/>
        <end position="261"/>
    </location>
</feature>
<accession>A0A6F9XUA9</accession>
<feature type="transmembrane region" description="Helical" evidence="1">
    <location>
        <begin position="435"/>
        <end position="459"/>
    </location>
</feature>
<feature type="transmembrane region" description="Helical" evidence="1">
    <location>
        <begin position="48"/>
        <end position="70"/>
    </location>
</feature>
<feature type="transmembrane region" description="Helical" evidence="1">
    <location>
        <begin position="268"/>
        <end position="291"/>
    </location>
</feature>